<dbReference type="InterPro" id="IPR029058">
    <property type="entry name" value="AB_hydrolase_fold"/>
</dbReference>
<dbReference type="OrthoDB" id="9786110at2"/>
<dbReference type="KEGG" id="tap:GZ22_01795"/>
<dbReference type="GeneID" id="34222325"/>
<evidence type="ECO:0000256" key="2">
    <source>
        <dbReference type="PIRSR" id="PIRSR017388-1"/>
    </source>
</evidence>
<feature type="active site" description="Nucleophile" evidence="2">
    <location>
        <position position="80"/>
    </location>
</feature>
<gene>
    <name evidence="5" type="ORF">GZ22_01795</name>
</gene>
<feature type="domain" description="Serine aminopeptidase S33" evidence="4">
    <location>
        <begin position="4"/>
        <end position="211"/>
    </location>
</feature>
<reference evidence="5 6" key="1">
    <citation type="submission" date="2014-07" db="EMBL/GenBank/DDBJ databases">
        <title>Complete genome sequence of a moderately halophilic bacterium Terribacillus aidingensis MP602, isolated from Cryptomeria fortunei in Tianmu mountain in China.</title>
        <authorList>
            <person name="Wang Y."/>
            <person name="Lu P."/>
            <person name="Zhang L."/>
        </authorList>
    </citation>
    <scope>NUCLEOTIDE SEQUENCE [LARGE SCALE GENOMIC DNA]</scope>
    <source>
        <strain evidence="5 6">MP602</strain>
    </source>
</reference>
<dbReference type="PIRSF" id="PIRSF017388">
    <property type="entry name" value="Esterase_lipase"/>
    <property type="match status" value="1"/>
</dbReference>
<evidence type="ECO:0000313" key="6">
    <source>
        <dbReference type="Proteomes" id="UP000027980"/>
    </source>
</evidence>
<dbReference type="ESTHER" id="9baci-a0a075lm53">
    <property type="family name" value="CarbLipBact_2"/>
</dbReference>
<organism evidence="5 6">
    <name type="scientific">Terribacillus saccharophilus</name>
    <dbReference type="NCBI Taxonomy" id="361277"/>
    <lineage>
        <taxon>Bacteria</taxon>
        <taxon>Bacillati</taxon>
        <taxon>Bacillota</taxon>
        <taxon>Bacilli</taxon>
        <taxon>Bacillales</taxon>
        <taxon>Bacillaceae</taxon>
        <taxon>Terribacillus</taxon>
    </lineage>
</organism>
<dbReference type="AlphaFoldDB" id="A0A075LM53"/>
<dbReference type="SUPFAM" id="SSF53474">
    <property type="entry name" value="alpha/beta-Hydrolases"/>
    <property type="match status" value="1"/>
</dbReference>
<feature type="binding site" evidence="3">
    <location>
        <position position="10"/>
    </location>
    <ligand>
        <name>substrate</name>
    </ligand>
</feature>
<dbReference type="InterPro" id="IPR012354">
    <property type="entry name" value="Esterase_lipase"/>
</dbReference>
<dbReference type="PANTHER" id="PTHR43798">
    <property type="entry name" value="MONOACYLGLYCEROL LIPASE"/>
    <property type="match status" value="1"/>
</dbReference>
<evidence type="ECO:0000256" key="3">
    <source>
        <dbReference type="PIRSR" id="PIRSR017388-2"/>
    </source>
</evidence>
<dbReference type="RefSeq" id="WP_038558117.1">
    <property type="nucleotide sequence ID" value="NZ_CP008876.1"/>
</dbReference>
<evidence type="ECO:0000256" key="1">
    <source>
        <dbReference type="ARBA" id="ARBA00022801"/>
    </source>
</evidence>
<evidence type="ECO:0000259" key="4">
    <source>
        <dbReference type="Pfam" id="PF12146"/>
    </source>
</evidence>
<name>A0A075LM53_9BACI</name>
<feature type="active site" description="Charge relay system" evidence="2">
    <location>
        <position position="178"/>
    </location>
</feature>
<dbReference type="PANTHER" id="PTHR43798:SF31">
    <property type="entry name" value="AB HYDROLASE SUPERFAMILY PROTEIN YCLE"/>
    <property type="match status" value="1"/>
</dbReference>
<dbReference type="EMBL" id="CP008876">
    <property type="protein sequence ID" value="AIF65513.1"/>
    <property type="molecule type" value="Genomic_DNA"/>
</dbReference>
<dbReference type="InterPro" id="IPR022742">
    <property type="entry name" value="Hydrolase_4"/>
</dbReference>
<keyword evidence="1" id="KW-0378">Hydrolase</keyword>
<dbReference type="GO" id="GO:0052689">
    <property type="term" value="F:carboxylic ester hydrolase activity"/>
    <property type="evidence" value="ECO:0007669"/>
    <property type="project" value="InterPro"/>
</dbReference>
<dbReference type="HOGENOM" id="CLU_076594_0_2_9"/>
<dbReference type="Proteomes" id="UP000027980">
    <property type="component" value="Chromosome"/>
</dbReference>
<sequence length="230" mass="26106">MTGILCIHGFTGGTYEVEPLTEYLMNHTEWKVEMVALPGHGKADELSLRGVGHREWIKACEEAYERLAQECSQVYVIGFSMGGMIASHLAAKYGADKLVLLSASGKYLNWKLLTIEAWQNMKKQLSGDILDDLTKLREDKKGRIPFRAFWEFKKCIDYTKKALPAVSCPVFIVQGIQDSMVPHRTVNYLHKHLGSQKQKMVLFDESRHLLCLGPDIDQICTQVEEFLLEA</sequence>
<feature type="binding site" evidence="3">
    <location>
        <position position="81"/>
    </location>
    <ligand>
        <name>substrate</name>
    </ligand>
</feature>
<dbReference type="GO" id="GO:0016020">
    <property type="term" value="C:membrane"/>
    <property type="evidence" value="ECO:0007669"/>
    <property type="project" value="TreeGrafter"/>
</dbReference>
<proteinExistence type="predicted"/>
<evidence type="ECO:0000313" key="5">
    <source>
        <dbReference type="EMBL" id="AIF65513.1"/>
    </source>
</evidence>
<dbReference type="Gene3D" id="3.40.50.1820">
    <property type="entry name" value="alpha/beta hydrolase"/>
    <property type="match status" value="1"/>
</dbReference>
<feature type="active site" description="Charge relay system" evidence="2">
    <location>
        <position position="208"/>
    </location>
</feature>
<dbReference type="InterPro" id="IPR050266">
    <property type="entry name" value="AB_hydrolase_sf"/>
</dbReference>
<accession>A0A075LM53</accession>
<dbReference type="Pfam" id="PF12146">
    <property type="entry name" value="Hydrolase_4"/>
    <property type="match status" value="1"/>
</dbReference>
<protein>
    <recommendedName>
        <fullName evidence="4">Serine aminopeptidase S33 domain-containing protein</fullName>
    </recommendedName>
</protein>